<dbReference type="Proteomes" id="UP001642409">
    <property type="component" value="Unassembled WGS sequence"/>
</dbReference>
<evidence type="ECO:0000313" key="3">
    <source>
        <dbReference type="Proteomes" id="UP001642409"/>
    </source>
</evidence>
<accession>A0AA86V5I7</accession>
<comment type="caution">
    <text evidence="1">The sequence shown here is derived from an EMBL/GenBank/DDBJ whole genome shotgun (WGS) entry which is preliminary data.</text>
</comment>
<dbReference type="AlphaFoldDB" id="A0AA86V5I7"/>
<evidence type="ECO:0000313" key="2">
    <source>
        <dbReference type="EMBL" id="CAL5987926.1"/>
    </source>
</evidence>
<sequence length="261" mass="30705">MKNQITNEFLTNIAFDTIAVVDLNNFYHCRGYDVYKSSNRTHTHVCTLKKLPVSAQYISDSLYVFCDQSTYVITDYDVKEHQGYYTGELMILDGLIKYNDETYLDPFYNIVQLARSGDDFIVLTQSQLLFTQNFQQSVSYDVSGLKCCIYNDCFFYLQNSNLFCLQFKEENYPAGMFQLISGQLFNQVEYQNIRCSGDSLLLQIDKNQFDVLINTTLQTLNTEQTAVFEKNETRREWFREYTSIPLDWLSYLRQLNKFNFS</sequence>
<evidence type="ECO:0000313" key="1">
    <source>
        <dbReference type="EMBL" id="CAI9977037.1"/>
    </source>
</evidence>
<gene>
    <name evidence="2" type="ORF">HINF_LOCUS10119</name>
    <name evidence="1" type="ORF">HINF_LOCUS64682</name>
</gene>
<dbReference type="EMBL" id="CAXDID020000022">
    <property type="protein sequence ID" value="CAL5987926.1"/>
    <property type="molecule type" value="Genomic_DNA"/>
</dbReference>
<dbReference type="EMBL" id="CATOUU010001177">
    <property type="protein sequence ID" value="CAI9977037.1"/>
    <property type="molecule type" value="Genomic_DNA"/>
</dbReference>
<reference evidence="1" key="1">
    <citation type="submission" date="2023-06" db="EMBL/GenBank/DDBJ databases">
        <authorList>
            <person name="Kurt Z."/>
        </authorList>
    </citation>
    <scope>NUCLEOTIDE SEQUENCE</scope>
</reference>
<organism evidence="1">
    <name type="scientific">Hexamita inflata</name>
    <dbReference type="NCBI Taxonomy" id="28002"/>
    <lineage>
        <taxon>Eukaryota</taxon>
        <taxon>Metamonada</taxon>
        <taxon>Diplomonadida</taxon>
        <taxon>Hexamitidae</taxon>
        <taxon>Hexamitinae</taxon>
        <taxon>Hexamita</taxon>
    </lineage>
</organism>
<proteinExistence type="predicted"/>
<name>A0AA86V5I7_9EUKA</name>
<keyword evidence="3" id="KW-1185">Reference proteome</keyword>
<protein>
    <submittedName>
        <fullName evidence="2">Hypothetical_protein</fullName>
    </submittedName>
</protein>
<reference evidence="2 3" key="2">
    <citation type="submission" date="2024-07" db="EMBL/GenBank/DDBJ databases">
        <authorList>
            <person name="Akdeniz Z."/>
        </authorList>
    </citation>
    <scope>NUCLEOTIDE SEQUENCE [LARGE SCALE GENOMIC DNA]</scope>
</reference>